<keyword evidence="2" id="KW-1185">Reference proteome</keyword>
<organism evidence="1 2">
    <name type="scientific">Schistosoma margrebowiei</name>
    <dbReference type="NCBI Taxonomy" id="48269"/>
    <lineage>
        <taxon>Eukaryota</taxon>
        <taxon>Metazoa</taxon>
        <taxon>Spiralia</taxon>
        <taxon>Lophotrochozoa</taxon>
        <taxon>Platyhelminthes</taxon>
        <taxon>Trematoda</taxon>
        <taxon>Digenea</taxon>
        <taxon>Strigeidida</taxon>
        <taxon>Schistosomatoidea</taxon>
        <taxon>Schistosomatidae</taxon>
        <taxon>Schistosoma</taxon>
    </lineage>
</organism>
<reference evidence="1 2" key="1">
    <citation type="submission" date="2018-11" db="EMBL/GenBank/DDBJ databases">
        <authorList>
            <consortium name="Pathogen Informatics"/>
        </authorList>
    </citation>
    <scope>NUCLEOTIDE SEQUENCE [LARGE SCALE GENOMIC DNA]</scope>
    <source>
        <strain evidence="1 2">Zambia</strain>
    </source>
</reference>
<gene>
    <name evidence="1" type="ORF">SMRZ_LOCUS4979</name>
</gene>
<protein>
    <submittedName>
        <fullName evidence="1">Uncharacterized protein</fullName>
    </submittedName>
</protein>
<proteinExistence type="predicted"/>
<evidence type="ECO:0000313" key="1">
    <source>
        <dbReference type="EMBL" id="VDO63989.1"/>
    </source>
</evidence>
<evidence type="ECO:0000313" key="2">
    <source>
        <dbReference type="Proteomes" id="UP000277204"/>
    </source>
</evidence>
<dbReference type="EMBL" id="UZAI01001642">
    <property type="protein sequence ID" value="VDO63989.1"/>
    <property type="molecule type" value="Genomic_DNA"/>
</dbReference>
<accession>A0A183LMF4</accession>
<name>A0A183LMF4_9TREM</name>
<dbReference type="Proteomes" id="UP000277204">
    <property type="component" value="Unassembled WGS sequence"/>
</dbReference>
<dbReference type="AlphaFoldDB" id="A0A183LMF4"/>
<sequence>MPVVTSDNQCTSNDDTNPMLSTLPLEAHKQIICSNATALKNTVKIKKSMPRKKNVCTKPYGSRPNNKNITMALPNKNKTVLPETMLYPTHRRGGYKGRLDSNVSQDGHCNHYVSMPNILQNTVNQRTPRLSSNVLNNKPVRRNFSQHSSIG</sequence>